<evidence type="ECO:0000313" key="3">
    <source>
        <dbReference type="EMBL" id="MBG6137763.1"/>
    </source>
</evidence>
<keyword evidence="2" id="KW-1133">Transmembrane helix</keyword>
<reference evidence="3" key="1">
    <citation type="submission" date="2020-11" db="EMBL/GenBank/DDBJ databases">
        <title>Sequencing the genomes of 1000 actinobacteria strains.</title>
        <authorList>
            <person name="Klenk H.-P."/>
        </authorList>
    </citation>
    <scope>NUCLEOTIDE SEQUENCE</scope>
    <source>
        <strain evidence="3">DSM 45356</strain>
    </source>
</reference>
<dbReference type="AlphaFoldDB" id="A0A8J7GC18"/>
<dbReference type="RefSeq" id="WP_197004588.1">
    <property type="nucleotide sequence ID" value="NZ_BONS01000024.1"/>
</dbReference>
<accession>A0A8J7GC18</accession>
<evidence type="ECO:0000313" key="4">
    <source>
        <dbReference type="Proteomes" id="UP000622552"/>
    </source>
</evidence>
<organism evidence="3 4">
    <name type="scientific">Longispora fulva</name>
    <dbReference type="NCBI Taxonomy" id="619741"/>
    <lineage>
        <taxon>Bacteria</taxon>
        <taxon>Bacillati</taxon>
        <taxon>Actinomycetota</taxon>
        <taxon>Actinomycetes</taxon>
        <taxon>Micromonosporales</taxon>
        <taxon>Micromonosporaceae</taxon>
        <taxon>Longispora</taxon>
    </lineage>
</organism>
<evidence type="ECO:0000256" key="1">
    <source>
        <dbReference type="SAM" id="MobiDB-lite"/>
    </source>
</evidence>
<keyword evidence="2" id="KW-0472">Membrane</keyword>
<keyword evidence="2" id="KW-0812">Transmembrane</keyword>
<gene>
    <name evidence="3" type="ORF">IW245_003957</name>
</gene>
<protein>
    <submittedName>
        <fullName evidence="3">Uncharacterized protein</fullName>
    </submittedName>
</protein>
<evidence type="ECO:0000256" key="2">
    <source>
        <dbReference type="SAM" id="Phobius"/>
    </source>
</evidence>
<feature type="region of interest" description="Disordered" evidence="1">
    <location>
        <begin position="70"/>
        <end position="114"/>
    </location>
</feature>
<comment type="caution">
    <text evidence="3">The sequence shown here is derived from an EMBL/GenBank/DDBJ whole genome shotgun (WGS) entry which is preliminary data.</text>
</comment>
<name>A0A8J7GC18_9ACTN</name>
<feature type="transmembrane region" description="Helical" evidence="2">
    <location>
        <begin position="36"/>
        <end position="57"/>
    </location>
</feature>
<dbReference type="Proteomes" id="UP000622552">
    <property type="component" value="Unassembled WGS sequence"/>
</dbReference>
<sequence>MYQEQFDEAIGTPPPAAVDLEALIVRGRRGQRLRTWGAAGGLAVAVLAGTVGVGVWADGRPAPARPGVFAAQPTPTSAASPTPRPAWSPKEPVMSRGPGDTYPTQPPPTGTPMNQAQADQLTVILKAAVAQAAPGMQITGTSMKGPNYGSLAFMTGGTKDASASGDLTDAAGPGGVLVVLERGDDAPTRCSEVGGYGDYRYRKGCVESTGPNGESVLAMTYDDPAGDGLHWANNGKEYEVLVVRPGGGVVTAWAINVSWDRLKDHQGAKTEFDATRATPPLTMEQLKAIALAPGLTMP</sequence>
<dbReference type="EMBL" id="JADOUF010000001">
    <property type="protein sequence ID" value="MBG6137763.1"/>
    <property type="molecule type" value="Genomic_DNA"/>
</dbReference>
<feature type="compositionally biased region" description="Low complexity" evidence="1">
    <location>
        <begin position="70"/>
        <end position="89"/>
    </location>
</feature>
<keyword evidence="4" id="KW-1185">Reference proteome</keyword>
<proteinExistence type="predicted"/>